<dbReference type="Proteomes" id="UP000828924">
    <property type="component" value="Chromosome"/>
</dbReference>
<gene>
    <name evidence="5" type="ORF">J4032_35180</name>
</gene>
<dbReference type="PROSITE" id="PS50893">
    <property type="entry name" value="ABC_TRANSPORTER_2"/>
    <property type="match status" value="1"/>
</dbReference>
<dbReference type="Pfam" id="PF00005">
    <property type="entry name" value="ABC_tran"/>
    <property type="match status" value="1"/>
</dbReference>
<keyword evidence="6" id="KW-1185">Reference proteome</keyword>
<dbReference type="RefSeq" id="WP_242338281.1">
    <property type="nucleotide sequence ID" value="NZ_CP071872.1"/>
</dbReference>
<dbReference type="InterPro" id="IPR027417">
    <property type="entry name" value="P-loop_NTPase"/>
</dbReference>
<dbReference type="InterPro" id="IPR051782">
    <property type="entry name" value="ABC_Transporter_VariousFunc"/>
</dbReference>
<dbReference type="GO" id="GO:0005524">
    <property type="term" value="F:ATP binding"/>
    <property type="evidence" value="ECO:0007669"/>
    <property type="project" value="UniProtKB-KW"/>
</dbReference>
<dbReference type="EMBL" id="CP071872">
    <property type="protein sequence ID" value="UNM16014.1"/>
    <property type="molecule type" value="Genomic_DNA"/>
</dbReference>
<evidence type="ECO:0000313" key="5">
    <source>
        <dbReference type="EMBL" id="UNM16014.1"/>
    </source>
</evidence>
<evidence type="ECO:0000256" key="1">
    <source>
        <dbReference type="ARBA" id="ARBA00022448"/>
    </source>
</evidence>
<evidence type="ECO:0000256" key="3">
    <source>
        <dbReference type="ARBA" id="ARBA00022840"/>
    </source>
</evidence>
<protein>
    <submittedName>
        <fullName evidence="5">ATP-binding cassette domain-containing protein</fullName>
    </submittedName>
</protein>
<keyword evidence="2" id="KW-0547">Nucleotide-binding</keyword>
<reference evidence="5 6" key="1">
    <citation type="submission" date="2021-03" db="EMBL/GenBank/DDBJ databases">
        <title>Complete genome of Streptomyces formicae strain 1H-GS9 (DSM 100524).</title>
        <authorList>
            <person name="Atanasov K.E."/>
            <person name="Altabella T."/>
            <person name="Ferrer A."/>
        </authorList>
    </citation>
    <scope>NUCLEOTIDE SEQUENCE [LARGE SCALE GENOMIC DNA]</scope>
    <source>
        <strain evidence="5 6">1H-GS9</strain>
    </source>
</reference>
<sequence>MHRPSYQDPALEIRDVTAGYVEGSPVFAGLSLSFGKPGLVHLRGGNGTGKSTLVELCSGYLLPWQGTVRVGGLDASSPAARAGRRICRTQPALYPDMTVRDHIVFTSRCRGADTEAGLDRAVRLGLEPWLDHAAKALSTGNTRKLWYVVCTLGSFGCAVLDEPFNGIDQEGAEKIAEELSLWGADRLVLLISHMVPAALAVTDDFVLDRTPRSGESWH</sequence>
<accession>A0ABY3WX23</accession>
<evidence type="ECO:0000256" key="2">
    <source>
        <dbReference type="ARBA" id="ARBA00022741"/>
    </source>
</evidence>
<proteinExistence type="predicted"/>
<keyword evidence="1" id="KW-0813">Transport</keyword>
<dbReference type="SUPFAM" id="SSF52540">
    <property type="entry name" value="P-loop containing nucleoside triphosphate hydrolases"/>
    <property type="match status" value="1"/>
</dbReference>
<organism evidence="5 6">
    <name type="scientific">Streptomyces formicae</name>
    <dbReference type="NCBI Taxonomy" id="1616117"/>
    <lineage>
        <taxon>Bacteria</taxon>
        <taxon>Bacillati</taxon>
        <taxon>Actinomycetota</taxon>
        <taxon>Actinomycetes</taxon>
        <taxon>Kitasatosporales</taxon>
        <taxon>Streptomycetaceae</taxon>
        <taxon>Streptomyces</taxon>
    </lineage>
</organism>
<keyword evidence="3 5" id="KW-0067">ATP-binding</keyword>
<name>A0ABY3WX23_9ACTN</name>
<dbReference type="InterPro" id="IPR003439">
    <property type="entry name" value="ABC_transporter-like_ATP-bd"/>
</dbReference>
<dbReference type="Gene3D" id="3.40.50.300">
    <property type="entry name" value="P-loop containing nucleotide triphosphate hydrolases"/>
    <property type="match status" value="1"/>
</dbReference>
<dbReference type="PANTHER" id="PTHR42939:SF1">
    <property type="entry name" value="ABC TRANSPORTER ATP-BINDING PROTEIN ALBC-RELATED"/>
    <property type="match status" value="1"/>
</dbReference>
<dbReference type="PANTHER" id="PTHR42939">
    <property type="entry name" value="ABC TRANSPORTER ATP-BINDING PROTEIN ALBC-RELATED"/>
    <property type="match status" value="1"/>
</dbReference>
<feature type="domain" description="ABC transporter" evidence="4">
    <location>
        <begin position="11"/>
        <end position="216"/>
    </location>
</feature>
<evidence type="ECO:0000259" key="4">
    <source>
        <dbReference type="PROSITE" id="PS50893"/>
    </source>
</evidence>
<evidence type="ECO:0000313" key="6">
    <source>
        <dbReference type="Proteomes" id="UP000828924"/>
    </source>
</evidence>